<dbReference type="RefSeq" id="WP_066752477.1">
    <property type="nucleotide sequence ID" value="NZ_LXEN01000146.1"/>
</dbReference>
<accession>A0A198FDH0</accession>
<reference evidence="1 2" key="1">
    <citation type="submission" date="2016-04" db="EMBL/GenBank/DDBJ databases">
        <title>ATOL: Assembling a taxonomically balanced genome-scale reconstruction of the evolutionary history of the Enterobacteriaceae.</title>
        <authorList>
            <person name="Plunkett G.III."/>
            <person name="Neeno-Eckwall E.C."/>
            <person name="Glasner J.D."/>
            <person name="Perna N.T."/>
        </authorList>
    </citation>
    <scope>NUCLEOTIDE SEQUENCE [LARGE SCALE GENOMIC DNA]</scope>
    <source>
        <strain evidence="1 2">ATCC 19692</strain>
    </source>
</reference>
<sequence>MNKLEMRKAKSIRITTSGTVIKAPERVKTATGKVMATMTIQAESDKRSPYPLKMVAFDINALELMTCQKGNKVTATGRYEWFNGYQLTGAQIVAG</sequence>
<dbReference type="Proteomes" id="UP000094023">
    <property type="component" value="Unassembled WGS sequence"/>
</dbReference>
<evidence type="ECO:0000313" key="1">
    <source>
        <dbReference type="EMBL" id="OAT22820.1"/>
    </source>
</evidence>
<name>A0A198FDH0_9GAMM</name>
<organism evidence="1 2">
    <name type="scientific">Proteus myxofaciens ATCC 19692</name>
    <dbReference type="NCBI Taxonomy" id="1354337"/>
    <lineage>
        <taxon>Bacteria</taxon>
        <taxon>Pseudomonadati</taxon>
        <taxon>Pseudomonadota</taxon>
        <taxon>Gammaproteobacteria</taxon>
        <taxon>Enterobacterales</taxon>
        <taxon>Morganellaceae</taxon>
        <taxon>Proteus</taxon>
    </lineage>
</organism>
<comment type="caution">
    <text evidence="1">The sequence shown here is derived from an EMBL/GenBank/DDBJ whole genome shotgun (WGS) entry which is preliminary data.</text>
</comment>
<protein>
    <recommendedName>
        <fullName evidence="3">Single-stranded DNA-binding protein</fullName>
    </recommendedName>
</protein>
<evidence type="ECO:0000313" key="2">
    <source>
        <dbReference type="Proteomes" id="UP000094023"/>
    </source>
</evidence>
<keyword evidence="2" id="KW-1185">Reference proteome</keyword>
<dbReference type="OrthoDB" id="6455098at2"/>
<dbReference type="PATRIC" id="fig|1354337.4.peg.2946"/>
<dbReference type="AlphaFoldDB" id="A0A198FDH0"/>
<proteinExistence type="predicted"/>
<dbReference type="EMBL" id="LXEN01000146">
    <property type="protein sequence ID" value="OAT22820.1"/>
    <property type="molecule type" value="Genomic_DNA"/>
</dbReference>
<gene>
    <name evidence="1" type="ORF">M983_2869</name>
</gene>
<evidence type="ECO:0008006" key="3">
    <source>
        <dbReference type="Google" id="ProtNLM"/>
    </source>
</evidence>